<evidence type="ECO:0000256" key="1">
    <source>
        <dbReference type="ARBA" id="ARBA00022723"/>
    </source>
</evidence>
<dbReference type="PROSITE" id="PS50021">
    <property type="entry name" value="CH"/>
    <property type="match status" value="4"/>
</dbReference>
<dbReference type="GO" id="GO:0005737">
    <property type="term" value="C:cytoplasm"/>
    <property type="evidence" value="ECO:0007669"/>
    <property type="project" value="TreeGrafter"/>
</dbReference>
<dbReference type="GO" id="GO:0005884">
    <property type="term" value="C:actin filament"/>
    <property type="evidence" value="ECO:0007669"/>
    <property type="project" value="TreeGrafter"/>
</dbReference>
<dbReference type="GO" id="GO:0032432">
    <property type="term" value="C:actin filament bundle"/>
    <property type="evidence" value="ECO:0007669"/>
    <property type="project" value="TreeGrafter"/>
</dbReference>
<keyword evidence="9" id="KW-1185">Reference proteome</keyword>
<dbReference type="InterPro" id="IPR036872">
    <property type="entry name" value="CH_dom_sf"/>
</dbReference>
<feature type="domain" description="Calponin-homology (CH)" evidence="6">
    <location>
        <begin position="261"/>
        <end position="367"/>
    </location>
</feature>
<feature type="domain" description="Calponin-homology (CH)" evidence="6">
    <location>
        <begin position="506"/>
        <end position="614"/>
    </location>
</feature>
<dbReference type="SUPFAM" id="SSF47576">
    <property type="entry name" value="Calponin-homology domain, CH-domain"/>
    <property type="match status" value="1"/>
</dbReference>
<dbReference type="SMART" id="SM00054">
    <property type="entry name" value="EFh"/>
    <property type="match status" value="2"/>
</dbReference>
<dbReference type="SUPFAM" id="SSF47473">
    <property type="entry name" value="EF-hand"/>
    <property type="match status" value="1"/>
</dbReference>
<dbReference type="PROSITE" id="PS50222">
    <property type="entry name" value="EF_HAND_2"/>
    <property type="match status" value="2"/>
</dbReference>
<evidence type="ECO:0000259" key="6">
    <source>
        <dbReference type="PROSITE" id="PS50021"/>
    </source>
</evidence>
<feature type="domain" description="Calponin-homology (CH)" evidence="6">
    <location>
        <begin position="386"/>
        <end position="494"/>
    </location>
</feature>
<evidence type="ECO:0000256" key="5">
    <source>
        <dbReference type="ARBA" id="ARBA00073963"/>
    </source>
</evidence>
<reference evidence="8 9" key="1">
    <citation type="journal article" date="2023" name="BMC Biol.">
        <title>The compact genome of the sponge Oopsacas minuta (Hexactinellida) is lacking key metazoan core genes.</title>
        <authorList>
            <person name="Santini S."/>
            <person name="Schenkelaars Q."/>
            <person name="Jourda C."/>
            <person name="Duchesne M."/>
            <person name="Belahbib H."/>
            <person name="Rocher C."/>
            <person name="Selva M."/>
            <person name="Riesgo A."/>
            <person name="Vervoort M."/>
            <person name="Leys S.P."/>
            <person name="Kodjabachian L."/>
            <person name="Le Bivic A."/>
            <person name="Borchiellini C."/>
            <person name="Claverie J.M."/>
            <person name="Renard E."/>
        </authorList>
    </citation>
    <scope>NUCLEOTIDE SEQUENCE [LARGE SCALE GENOMIC DNA]</scope>
    <source>
        <strain evidence="8">SPO-2</strain>
    </source>
</reference>
<dbReference type="CDD" id="cd00051">
    <property type="entry name" value="EFh"/>
    <property type="match status" value="1"/>
</dbReference>
<keyword evidence="2" id="KW-0677">Repeat</keyword>
<dbReference type="GO" id="GO:0071944">
    <property type="term" value="C:cell periphery"/>
    <property type="evidence" value="ECO:0007669"/>
    <property type="project" value="UniProtKB-ARBA"/>
</dbReference>
<feature type="domain" description="Calponin-homology (CH)" evidence="6">
    <location>
        <begin position="117"/>
        <end position="233"/>
    </location>
</feature>
<proteinExistence type="predicted"/>
<comment type="caution">
    <text evidence="8">The sequence shown here is derived from an EMBL/GenBank/DDBJ whole genome shotgun (WGS) entry which is preliminary data.</text>
</comment>
<dbReference type="InterPro" id="IPR002048">
    <property type="entry name" value="EF_hand_dom"/>
</dbReference>
<dbReference type="Proteomes" id="UP001165289">
    <property type="component" value="Unassembled WGS sequence"/>
</dbReference>
<evidence type="ECO:0000259" key="7">
    <source>
        <dbReference type="PROSITE" id="PS50222"/>
    </source>
</evidence>
<dbReference type="InterPro" id="IPR039959">
    <property type="entry name" value="Fimbrin/Plastin"/>
</dbReference>
<dbReference type="InterPro" id="IPR011992">
    <property type="entry name" value="EF-hand-dom_pair"/>
</dbReference>
<dbReference type="PROSITE" id="PS00019">
    <property type="entry name" value="ACTININ_1"/>
    <property type="match status" value="1"/>
</dbReference>
<dbReference type="EMBL" id="JAKMXF010000343">
    <property type="protein sequence ID" value="KAI6647359.1"/>
    <property type="molecule type" value="Genomic_DNA"/>
</dbReference>
<gene>
    <name evidence="8" type="ORF">LOD99_12355</name>
</gene>
<dbReference type="CDD" id="cd21295">
    <property type="entry name" value="CH_PLS_rpt2"/>
    <property type="match status" value="1"/>
</dbReference>
<dbReference type="PANTHER" id="PTHR19961:SF18">
    <property type="entry name" value="FI19014P1"/>
    <property type="match status" value="1"/>
</dbReference>
<feature type="domain" description="EF-hand" evidence="7">
    <location>
        <begin position="49"/>
        <end position="80"/>
    </location>
</feature>
<dbReference type="FunFam" id="1.10.238.10:FF:000263">
    <property type="entry name" value="plastin-1 isoform X2"/>
    <property type="match status" value="1"/>
</dbReference>
<dbReference type="CDD" id="cd21298">
    <property type="entry name" value="CH_PLS_rpt3"/>
    <property type="match status" value="1"/>
</dbReference>
<dbReference type="AlphaFoldDB" id="A0AAV7JFY7"/>
<dbReference type="PANTHER" id="PTHR19961">
    <property type="entry name" value="FIMBRIN/PLASTIN"/>
    <property type="match status" value="1"/>
</dbReference>
<dbReference type="Gene3D" id="1.10.418.10">
    <property type="entry name" value="Calponin-like domain"/>
    <property type="match status" value="4"/>
</dbReference>
<dbReference type="SMART" id="SM00033">
    <property type="entry name" value="CH"/>
    <property type="match status" value="4"/>
</dbReference>
<evidence type="ECO:0000256" key="4">
    <source>
        <dbReference type="ARBA" id="ARBA00023203"/>
    </source>
</evidence>
<keyword evidence="1" id="KW-0479">Metal-binding</keyword>
<dbReference type="InterPro" id="IPR001589">
    <property type="entry name" value="Actinin_actin-bd_CS"/>
</dbReference>
<organism evidence="8 9">
    <name type="scientific">Oopsacas minuta</name>
    <dbReference type="NCBI Taxonomy" id="111878"/>
    <lineage>
        <taxon>Eukaryota</taxon>
        <taxon>Metazoa</taxon>
        <taxon>Porifera</taxon>
        <taxon>Hexactinellida</taxon>
        <taxon>Hexasterophora</taxon>
        <taxon>Lyssacinosida</taxon>
        <taxon>Leucopsacidae</taxon>
        <taxon>Oopsacas</taxon>
    </lineage>
</organism>
<dbReference type="CDD" id="cd21301">
    <property type="entry name" value="CH_PLS_rpt4"/>
    <property type="match status" value="1"/>
</dbReference>
<dbReference type="GO" id="GO:0005509">
    <property type="term" value="F:calcium ion binding"/>
    <property type="evidence" value="ECO:0007669"/>
    <property type="project" value="InterPro"/>
</dbReference>
<evidence type="ECO:0000256" key="3">
    <source>
        <dbReference type="ARBA" id="ARBA00022837"/>
    </source>
</evidence>
<evidence type="ECO:0000256" key="2">
    <source>
        <dbReference type="ARBA" id="ARBA00022737"/>
    </source>
</evidence>
<dbReference type="Pfam" id="PF00307">
    <property type="entry name" value="CH"/>
    <property type="match status" value="4"/>
</dbReference>
<dbReference type="PROSITE" id="PS00020">
    <property type="entry name" value="ACTININ_2"/>
    <property type="match status" value="1"/>
</dbReference>
<sequence>MAVSDFTEGELSEIKTQFELYDADGNGHITCLEITNLFKALGEHVPGYEVREMIKEVDKDMNGTVEFNEFLQMYKSIKQGKKEFKLAEKGAEGVKKLVKTGGTSVASAEGTTHSFTEEEKYAFVDWINYLLVEDPDLKNLLPMNEDDDSLFTSCENGIMLCKLINTAIPGTIDERAINKGKLNQFTIVENQNLALNSAAAIGCSIQNIGAKDLMAGTHHLILGLVWQVIRIGLFSKIDLKGNPGFFRLLQEGETIQDLMKLPPDQLLIRWVNYQMDEAGHPEKHIKNFTSDIKDSEVYTYLINQVAPAGSGVDQSPLSEVDMETRASKMLNQADKIDCKKFVRPKDVVNGNKKLNMAFVANLFNTYPALDPPDDLPDFDMNDMGEKREEKTFRNWMNSLGVDPFVNNIYSDLSDGLVLLQLFDKIKPGIVEWKKVTKTFSGPSSKIKKIENCNHVIECGHKLDLKLIGIDGNDIHTENKTLCLALIWQMMRTYTLKILSSITPGKKLEDAEIVVWVNSKLEEGQKETRITSFKDASIATAIPVIDLIDCIKPGAIKYDLVFPGADEEQRMQNAKYAISMSRKIGARVYALPEDIVEVNNKMVLTIFAVLMAKAHNIKM</sequence>
<dbReference type="FunFam" id="1.10.418.10:FF:000016">
    <property type="entry name" value="Probable fimbrin"/>
    <property type="match status" value="1"/>
</dbReference>
<dbReference type="GO" id="GO:0051639">
    <property type="term" value="P:actin filament network formation"/>
    <property type="evidence" value="ECO:0007669"/>
    <property type="project" value="TreeGrafter"/>
</dbReference>
<name>A0AAV7JFY7_9METZ</name>
<accession>A0AAV7JFY7</accession>
<dbReference type="PROSITE" id="PS00018">
    <property type="entry name" value="EF_HAND_1"/>
    <property type="match status" value="2"/>
</dbReference>
<dbReference type="Gene3D" id="1.10.238.10">
    <property type="entry name" value="EF-hand"/>
    <property type="match status" value="1"/>
</dbReference>
<dbReference type="InterPro" id="IPR018247">
    <property type="entry name" value="EF_Hand_1_Ca_BS"/>
</dbReference>
<dbReference type="FunFam" id="1.10.418.10:FF:000010">
    <property type="entry name" value="Plastin-3 isoform 1"/>
    <property type="match status" value="1"/>
</dbReference>
<evidence type="ECO:0000313" key="9">
    <source>
        <dbReference type="Proteomes" id="UP001165289"/>
    </source>
</evidence>
<keyword evidence="4" id="KW-0009">Actin-binding</keyword>
<dbReference type="Pfam" id="PF13499">
    <property type="entry name" value="EF-hand_7"/>
    <property type="match status" value="1"/>
</dbReference>
<dbReference type="FunFam" id="1.10.418.10:FF:000027">
    <property type="entry name" value="Probable fimbrin"/>
    <property type="match status" value="1"/>
</dbReference>
<feature type="domain" description="EF-hand" evidence="7">
    <location>
        <begin position="9"/>
        <end position="44"/>
    </location>
</feature>
<dbReference type="FunFam" id="1.10.418.10:FF:000042">
    <property type="entry name" value="Fimbrin, putative"/>
    <property type="match status" value="1"/>
</dbReference>
<dbReference type="CDD" id="cd21292">
    <property type="entry name" value="CH_PLS_rpt1"/>
    <property type="match status" value="1"/>
</dbReference>
<dbReference type="GO" id="GO:0051017">
    <property type="term" value="P:actin filament bundle assembly"/>
    <property type="evidence" value="ECO:0007669"/>
    <property type="project" value="InterPro"/>
</dbReference>
<dbReference type="InterPro" id="IPR001715">
    <property type="entry name" value="CH_dom"/>
</dbReference>
<protein>
    <recommendedName>
        <fullName evidence="5">Fimbrin</fullName>
    </recommendedName>
</protein>
<keyword evidence="3" id="KW-0106">Calcium</keyword>
<evidence type="ECO:0000313" key="8">
    <source>
        <dbReference type="EMBL" id="KAI6647359.1"/>
    </source>
</evidence>
<dbReference type="GO" id="GO:0051015">
    <property type="term" value="F:actin filament binding"/>
    <property type="evidence" value="ECO:0007669"/>
    <property type="project" value="InterPro"/>
</dbReference>